<name>A0ABY8IU38_9BACI</name>
<keyword evidence="3" id="KW-1185">Reference proteome</keyword>
<protein>
    <submittedName>
        <fullName evidence="2">Uncharacterized protein</fullName>
    </submittedName>
</protein>
<proteinExistence type="predicted"/>
<sequence>MARLKRSWIWIGPLIILLVGVFILFVENYQEVTGPPSEEWSREIELGTLSSNIQPHVSEMSNSTLSISYATKKGVQQKILSDTNQVIAKHTYDIPYNKWTETYVKNDHVLYFDYYAIYDGKTKEKITDASRFIPLKNNVVYQQGLEIFIMNPETKTSSSLLTLPDDNVEFSMYEADSQIYLMTQKTDTSGIDITFYQVKQTTVSKLAETQFQTKPSEVAKSIQFTIEDHQYSLFLQTFQKQSMSGKPVSHYYYSKQPLDEKPQLESITFSDPAANQALSEISDFEIGTENGQTVLLFKGYGFTKTGYREDGQFNIYQAIINEQGKSTTTRLSNTPDSSSQPERINEDAIIWVDGQGDTNRLLLASSHPEVIEQAQQVSGEYLLGALGKTVGMLSYSFFAVIVGLIWYIWPLIFLAVMMFSSNKAYDKDQEWVFFLGAFIYLGAAILFKDRIYTPSLLSRAPEYLSFTGSSIVYTLVFALVIYAIMQLSKRDWSITVRLSYFVGVHLLFVTIFYGPYLI</sequence>
<feature type="transmembrane region" description="Helical" evidence="1">
    <location>
        <begin position="463"/>
        <end position="485"/>
    </location>
</feature>
<dbReference type="EMBL" id="CP121671">
    <property type="protein sequence ID" value="WFT73590.1"/>
    <property type="molecule type" value="Genomic_DNA"/>
</dbReference>
<dbReference type="Proteomes" id="UP001221597">
    <property type="component" value="Chromosome"/>
</dbReference>
<evidence type="ECO:0000313" key="3">
    <source>
        <dbReference type="Proteomes" id="UP001221597"/>
    </source>
</evidence>
<accession>A0ABY8IU38</accession>
<keyword evidence="1" id="KW-1133">Transmembrane helix</keyword>
<dbReference type="RefSeq" id="WP_283075598.1">
    <property type="nucleotide sequence ID" value="NZ_CP121671.1"/>
</dbReference>
<feature type="transmembrane region" description="Helical" evidence="1">
    <location>
        <begin position="395"/>
        <end position="419"/>
    </location>
</feature>
<keyword evidence="1" id="KW-0812">Transmembrane</keyword>
<organism evidence="2 3">
    <name type="scientific">Halobacillus naozhouensis</name>
    <dbReference type="NCBI Taxonomy" id="554880"/>
    <lineage>
        <taxon>Bacteria</taxon>
        <taxon>Bacillati</taxon>
        <taxon>Bacillota</taxon>
        <taxon>Bacilli</taxon>
        <taxon>Bacillales</taxon>
        <taxon>Bacillaceae</taxon>
        <taxon>Halobacillus</taxon>
    </lineage>
</organism>
<keyword evidence="1" id="KW-0472">Membrane</keyword>
<reference evidence="2 3" key="1">
    <citation type="submission" date="2023-04" db="EMBL/GenBank/DDBJ databases">
        <title>Genome sequence of Halobacillus naozhouensis KACC 21980.</title>
        <authorList>
            <person name="Kim S."/>
            <person name="Heo J."/>
            <person name="Kwon S.-W."/>
        </authorList>
    </citation>
    <scope>NUCLEOTIDE SEQUENCE [LARGE SCALE GENOMIC DNA]</scope>
    <source>
        <strain evidence="2 3">KCTC 13234</strain>
    </source>
</reference>
<feature type="transmembrane region" description="Helical" evidence="1">
    <location>
        <begin position="431"/>
        <end position="451"/>
    </location>
</feature>
<evidence type="ECO:0000256" key="1">
    <source>
        <dbReference type="SAM" id="Phobius"/>
    </source>
</evidence>
<evidence type="ECO:0000313" key="2">
    <source>
        <dbReference type="EMBL" id="WFT73590.1"/>
    </source>
</evidence>
<feature type="transmembrane region" description="Helical" evidence="1">
    <location>
        <begin position="497"/>
        <end position="516"/>
    </location>
</feature>
<gene>
    <name evidence="2" type="ORF">P9989_14555</name>
</gene>
<feature type="transmembrane region" description="Helical" evidence="1">
    <location>
        <begin position="7"/>
        <end position="26"/>
    </location>
</feature>